<feature type="transmembrane region" description="Helical" evidence="1">
    <location>
        <begin position="61"/>
        <end position="81"/>
    </location>
</feature>
<keyword evidence="1" id="KW-0812">Transmembrane</keyword>
<gene>
    <name evidence="2" type="ORF">Van01_51780</name>
</gene>
<keyword evidence="1" id="KW-0472">Membrane</keyword>
<evidence type="ECO:0000256" key="1">
    <source>
        <dbReference type="SAM" id="Phobius"/>
    </source>
</evidence>
<protein>
    <submittedName>
        <fullName evidence="2">Uncharacterized protein</fullName>
    </submittedName>
</protein>
<proteinExistence type="predicted"/>
<dbReference type="EMBL" id="BOOZ01000040">
    <property type="protein sequence ID" value="GIJ11964.1"/>
    <property type="molecule type" value="Genomic_DNA"/>
</dbReference>
<accession>A0ABQ4I241</accession>
<evidence type="ECO:0000313" key="2">
    <source>
        <dbReference type="EMBL" id="GIJ11964.1"/>
    </source>
</evidence>
<organism evidence="2 3">
    <name type="scientific">Micromonospora andamanensis</name>
    <dbReference type="NCBI Taxonomy" id="1287068"/>
    <lineage>
        <taxon>Bacteria</taxon>
        <taxon>Bacillati</taxon>
        <taxon>Actinomycetota</taxon>
        <taxon>Actinomycetes</taxon>
        <taxon>Micromonosporales</taxon>
        <taxon>Micromonosporaceae</taxon>
        <taxon>Micromonospora</taxon>
    </lineage>
</organism>
<dbReference type="RefSeq" id="WP_204012820.1">
    <property type="nucleotide sequence ID" value="NZ_BOOZ01000040.1"/>
</dbReference>
<keyword evidence="1" id="KW-1133">Transmembrane helix</keyword>
<sequence>MSNEDLDLLVDPALAARLRGTLNAVAATITDVAPVHEAPQHVPAQPATVVGTRRGWRRRGLAIGLAAAVVPVAAFSALAIGPGDVDQIPPRDAFVTGSADDERYWLVPSFHRDACGNTFGGAELVMESNNIVGKEWNTASVAYGEAPKDGAPGSGCYVSEESQWLTDPGRVGKLSQRLGGKDQDGDWITLIAVHPTVTTLRVAEDARATRDVRTQPLPDRPGGPRYAVFTTPARNPKVNLSVHLLTADSQPAAEPLEIVLPNR</sequence>
<keyword evidence="3" id="KW-1185">Reference proteome</keyword>
<comment type="caution">
    <text evidence="2">The sequence shown here is derived from an EMBL/GenBank/DDBJ whole genome shotgun (WGS) entry which is preliminary data.</text>
</comment>
<evidence type="ECO:0000313" key="3">
    <source>
        <dbReference type="Proteomes" id="UP000647017"/>
    </source>
</evidence>
<name>A0ABQ4I241_9ACTN</name>
<reference evidence="2 3" key="1">
    <citation type="submission" date="2021-01" db="EMBL/GenBank/DDBJ databases">
        <title>Whole genome shotgun sequence of Verrucosispora andamanensis NBRC 109075.</title>
        <authorList>
            <person name="Komaki H."/>
            <person name="Tamura T."/>
        </authorList>
    </citation>
    <scope>NUCLEOTIDE SEQUENCE [LARGE SCALE GENOMIC DNA]</scope>
    <source>
        <strain evidence="2 3">NBRC 109075</strain>
    </source>
</reference>
<dbReference type="Proteomes" id="UP000647017">
    <property type="component" value="Unassembled WGS sequence"/>
</dbReference>